<organism evidence="2 3">
    <name type="scientific">Platanthera zijinensis</name>
    <dbReference type="NCBI Taxonomy" id="2320716"/>
    <lineage>
        <taxon>Eukaryota</taxon>
        <taxon>Viridiplantae</taxon>
        <taxon>Streptophyta</taxon>
        <taxon>Embryophyta</taxon>
        <taxon>Tracheophyta</taxon>
        <taxon>Spermatophyta</taxon>
        <taxon>Magnoliopsida</taxon>
        <taxon>Liliopsida</taxon>
        <taxon>Asparagales</taxon>
        <taxon>Orchidaceae</taxon>
        <taxon>Orchidoideae</taxon>
        <taxon>Orchideae</taxon>
        <taxon>Orchidinae</taxon>
        <taxon>Platanthera</taxon>
    </lineage>
</organism>
<evidence type="ECO:0000313" key="2">
    <source>
        <dbReference type="EMBL" id="KAK8940468.1"/>
    </source>
</evidence>
<dbReference type="EMBL" id="JBBWWQ010000008">
    <property type="protein sequence ID" value="KAK8940468.1"/>
    <property type="molecule type" value="Genomic_DNA"/>
</dbReference>
<dbReference type="PANTHER" id="PTHR33167:SF26">
    <property type="entry name" value="EXPRESSED PROTEIN"/>
    <property type="match status" value="1"/>
</dbReference>
<evidence type="ECO:0000313" key="3">
    <source>
        <dbReference type="Proteomes" id="UP001418222"/>
    </source>
</evidence>
<dbReference type="PANTHER" id="PTHR33167">
    <property type="entry name" value="TRANSCRIPTION FACTOR, PUTATIVE (DUF863)-RELATED"/>
    <property type="match status" value="1"/>
</dbReference>
<dbReference type="AlphaFoldDB" id="A0AAP0G668"/>
<protein>
    <submittedName>
        <fullName evidence="2">Uncharacterized protein</fullName>
    </submittedName>
</protein>
<evidence type="ECO:0000256" key="1">
    <source>
        <dbReference type="SAM" id="MobiDB-lite"/>
    </source>
</evidence>
<dbReference type="Proteomes" id="UP001418222">
    <property type="component" value="Unassembled WGS sequence"/>
</dbReference>
<gene>
    <name evidence="2" type="ORF">KSP39_PZI010714</name>
</gene>
<proteinExistence type="predicted"/>
<comment type="caution">
    <text evidence="2">The sequence shown here is derived from an EMBL/GenBank/DDBJ whole genome shotgun (WGS) entry which is preliminary data.</text>
</comment>
<feature type="region of interest" description="Disordered" evidence="1">
    <location>
        <begin position="90"/>
        <end position="113"/>
    </location>
</feature>
<sequence>MEKFVKQQEKDRMKKAMIQQEESFKQQVHELHRLYEVQKQLMSETNIKKLKTPGRSQGILDLELQIQARIQNCAADMQDESEIELTLATGSSRRKRVEASNSTDSFSSSSSAESGGLNLLGHGWRNPDVKKMVLLAQSERNNGFAIEHRMRQDGLQKPSWLLPCLSLTMS</sequence>
<name>A0AAP0G668_9ASPA</name>
<accession>A0AAP0G668</accession>
<keyword evidence="3" id="KW-1185">Reference proteome</keyword>
<reference evidence="2 3" key="1">
    <citation type="journal article" date="2022" name="Nat. Plants">
        <title>Genomes of leafy and leafless Platanthera orchids illuminate the evolution of mycoheterotrophy.</title>
        <authorList>
            <person name="Li M.H."/>
            <person name="Liu K.W."/>
            <person name="Li Z."/>
            <person name="Lu H.C."/>
            <person name="Ye Q.L."/>
            <person name="Zhang D."/>
            <person name="Wang J.Y."/>
            <person name="Li Y.F."/>
            <person name="Zhong Z.M."/>
            <person name="Liu X."/>
            <person name="Yu X."/>
            <person name="Liu D.K."/>
            <person name="Tu X.D."/>
            <person name="Liu B."/>
            <person name="Hao Y."/>
            <person name="Liao X.Y."/>
            <person name="Jiang Y.T."/>
            <person name="Sun W.H."/>
            <person name="Chen J."/>
            <person name="Chen Y.Q."/>
            <person name="Ai Y."/>
            <person name="Zhai J.W."/>
            <person name="Wu S.S."/>
            <person name="Zhou Z."/>
            <person name="Hsiao Y.Y."/>
            <person name="Wu W.L."/>
            <person name="Chen Y.Y."/>
            <person name="Lin Y.F."/>
            <person name="Hsu J.L."/>
            <person name="Li C.Y."/>
            <person name="Wang Z.W."/>
            <person name="Zhao X."/>
            <person name="Zhong W.Y."/>
            <person name="Ma X.K."/>
            <person name="Ma L."/>
            <person name="Huang J."/>
            <person name="Chen G.Z."/>
            <person name="Huang M.Z."/>
            <person name="Huang L."/>
            <person name="Peng D.H."/>
            <person name="Luo Y.B."/>
            <person name="Zou S.Q."/>
            <person name="Chen S.P."/>
            <person name="Lan S."/>
            <person name="Tsai W.C."/>
            <person name="Van de Peer Y."/>
            <person name="Liu Z.J."/>
        </authorList>
    </citation>
    <scope>NUCLEOTIDE SEQUENCE [LARGE SCALE GENOMIC DNA]</scope>
    <source>
        <strain evidence="2">Lor287</strain>
    </source>
</reference>
<feature type="compositionally biased region" description="Low complexity" evidence="1">
    <location>
        <begin position="100"/>
        <end position="113"/>
    </location>
</feature>